<accession>A0A2A2L8D0</accession>
<comment type="caution">
    <text evidence="1">The sequence shown here is derived from an EMBL/GenBank/DDBJ whole genome shotgun (WGS) entry which is preliminary data.</text>
</comment>
<evidence type="ECO:0000313" key="2">
    <source>
        <dbReference type="Proteomes" id="UP000218231"/>
    </source>
</evidence>
<proteinExistence type="predicted"/>
<dbReference type="Proteomes" id="UP000218231">
    <property type="component" value="Unassembled WGS sequence"/>
</dbReference>
<dbReference type="OrthoDB" id="5862172at2759"/>
<name>A0A2A2L8D0_9BILA</name>
<dbReference type="AlphaFoldDB" id="A0A2A2L8D0"/>
<protein>
    <submittedName>
        <fullName evidence="1">Uncharacterized protein</fullName>
    </submittedName>
</protein>
<evidence type="ECO:0000313" key="1">
    <source>
        <dbReference type="EMBL" id="PAV82423.1"/>
    </source>
</evidence>
<dbReference type="EMBL" id="LIAE01007048">
    <property type="protein sequence ID" value="PAV82423.1"/>
    <property type="molecule type" value="Genomic_DNA"/>
</dbReference>
<sequence length="83" mass="9543">MKQYFPIFLEQLNTTVDRLINDGGPFDKFIFVGFIRHYDGTSSFSTMSLPTYANFYGFLKNIDFFDGDIVQPAMAAIERAQQL</sequence>
<keyword evidence="2" id="KW-1185">Reference proteome</keyword>
<organism evidence="1 2">
    <name type="scientific">Diploscapter pachys</name>
    <dbReference type="NCBI Taxonomy" id="2018661"/>
    <lineage>
        <taxon>Eukaryota</taxon>
        <taxon>Metazoa</taxon>
        <taxon>Ecdysozoa</taxon>
        <taxon>Nematoda</taxon>
        <taxon>Chromadorea</taxon>
        <taxon>Rhabditida</taxon>
        <taxon>Rhabditina</taxon>
        <taxon>Rhabditomorpha</taxon>
        <taxon>Rhabditoidea</taxon>
        <taxon>Rhabditidae</taxon>
        <taxon>Diploscapter</taxon>
    </lineage>
</organism>
<gene>
    <name evidence="1" type="ORF">WR25_02950</name>
</gene>
<reference evidence="1 2" key="1">
    <citation type="journal article" date="2017" name="Curr. Biol.">
        <title>Genome architecture and evolution of a unichromosomal asexual nematode.</title>
        <authorList>
            <person name="Fradin H."/>
            <person name="Zegar C."/>
            <person name="Gutwein M."/>
            <person name="Lucas J."/>
            <person name="Kovtun M."/>
            <person name="Corcoran D."/>
            <person name="Baugh L.R."/>
            <person name="Kiontke K."/>
            <person name="Gunsalus K."/>
            <person name="Fitch D.H."/>
            <person name="Piano F."/>
        </authorList>
    </citation>
    <scope>NUCLEOTIDE SEQUENCE [LARGE SCALE GENOMIC DNA]</scope>
    <source>
        <strain evidence="1">PF1309</strain>
    </source>
</reference>